<proteinExistence type="predicted"/>
<reference evidence="1 2" key="1">
    <citation type="submission" date="2024-01" db="EMBL/GenBank/DDBJ databases">
        <title>The genomes of 5 underutilized Papilionoideae crops provide insights into root nodulation and disease resistanc.</title>
        <authorList>
            <person name="Jiang F."/>
        </authorList>
    </citation>
    <scope>NUCLEOTIDE SEQUENCE [LARGE SCALE GENOMIC DNA]</scope>
    <source>
        <strain evidence="1">LVBAO_FW01</strain>
        <tissue evidence="1">Leaves</tissue>
    </source>
</reference>
<sequence length="103" mass="11863">MTNLQSLKGGFEEKDPTLTKSSRLWWRRNRGLRTRFRSRRNIKVSKKTSERSFFCAPSLSSQFFPTPSVAYACLFIALFSNHVSPLSCSHSFFFSLVPLVHSI</sequence>
<evidence type="ECO:0000313" key="1">
    <source>
        <dbReference type="EMBL" id="KAK7360960.1"/>
    </source>
</evidence>
<dbReference type="EMBL" id="JAYMYQ010000001">
    <property type="protein sequence ID" value="KAK7360960.1"/>
    <property type="molecule type" value="Genomic_DNA"/>
</dbReference>
<keyword evidence="2" id="KW-1185">Reference proteome</keyword>
<protein>
    <submittedName>
        <fullName evidence="1">Uncharacterized protein</fullName>
    </submittedName>
</protein>
<gene>
    <name evidence="1" type="ORF">VNO77_02981</name>
</gene>
<comment type="caution">
    <text evidence="1">The sequence shown here is derived from an EMBL/GenBank/DDBJ whole genome shotgun (WGS) entry which is preliminary data.</text>
</comment>
<name>A0AAN9MTY6_CANGL</name>
<dbReference type="Proteomes" id="UP001367508">
    <property type="component" value="Unassembled WGS sequence"/>
</dbReference>
<evidence type="ECO:0000313" key="2">
    <source>
        <dbReference type="Proteomes" id="UP001367508"/>
    </source>
</evidence>
<accession>A0AAN9MTY6</accession>
<organism evidence="1 2">
    <name type="scientific">Canavalia gladiata</name>
    <name type="common">Sword bean</name>
    <name type="synonym">Dolichos gladiatus</name>
    <dbReference type="NCBI Taxonomy" id="3824"/>
    <lineage>
        <taxon>Eukaryota</taxon>
        <taxon>Viridiplantae</taxon>
        <taxon>Streptophyta</taxon>
        <taxon>Embryophyta</taxon>
        <taxon>Tracheophyta</taxon>
        <taxon>Spermatophyta</taxon>
        <taxon>Magnoliopsida</taxon>
        <taxon>eudicotyledons</taxon>
        <taxon>Gunneridae</taxon>
        <taxon>Pentapetalae</taxon>
        <taxon>rosids</taxon>
        <taxon>fabids</taxon>
        <taxon>Fabales</taxon>
        <taxon>Fabaceae</taxon>
        <taxon>Papilionoideae</taxon>
        <taxon>50 kb inversion clade</taxon>
        <taxon>NPAAA clade</taxon>
        <taxon>indigoferoid/millettioid clade</taxon>
        <taxon>Phaseoleae</taxon>
        <taxon>Canavalia</taxon>
    </lineage>
</organism>
<dbReference type="AlphaFoldDB" id="A0AAN9MTY6"/>